<feature type="transmembrane region" description="Helical" evidence="3">
    <location>
        <begin position="337"/>
        <end position="354"/>
    </location>
</feature>
<dbReference type="GeneID" id="106970162"/>
<keyword evidence="3" id="KW-1133">Transmembrane helix</keyword>
<feature type="transmembrane region" description="Helical" evidence="3">
    <location>
        <begin position="366"/>
        <end position="386"/>
    </location>
</feature>
<dbReference type="RefSeq" id="XP_053068551.1">
    <property type="nucleotide sequence ID" value="XM_053212576.1"/>
</dbReference>
<gene>
    <name evidence="5" type="primary">CC1H1orf50</name>
</gene>
<feature type="transmembrane region" description="Helical" evidence="3">
    <location>
        <begin position="502"/>
        <end position="524"/>
    </location>
</feature>
<protein>
    <submittedName>
        <fullName evidence="5">Uncharacterized protein C1orf50 homolog isoform X1</fullName>
    </submittedName>
</protein>
<dbReference type="InterPro" id="IPR019534">
    <property type="entry name" value="DUF2452"/>
</dbReference>
<evidence type="ECO:0000256" key="1">
    <source>
        <dbReference type="SAM" id="Coils"/>
    </source>
</evidence>
<accession>A0ABM3PA54</accession>
<dbReference type="PANTHER" id="PTHR14553:SF1">
    <property type="entry name" value="SIMILAR TO CHROMOSOME 1 OPEN READING FRAME 50"/>
    <property type="match status" value="1"/>
</dbReference>
<keyword evidence="3" id="KW-0812">Transmembrane</keyword>
<dbReference type="PANTHER" id="PTHR14553">
    <property type="entry name" value="UNCHARACTERIZED PROTEIN C1ORF50"/>
    <property type="match status" value="1"/>
</dbReference>
<organism evidence="4 5">
    <name type="scientific">Acinonyx jubatus</name>
    <name type="common">Cheetah</name>
    <dbReference type="NCBI Taxonomy" id="32536"/>
    <lineage>
        <taxon>Eukaryota</taxon>
        <taxon>Metazoa</taxon>
        <taxon>Chordata</taxon>
        <taxon>Craniata</taxon>
        <taxon>Vertebrata</taxon>
        <taxon>Euteleostomi</taxon>
        <taxon>Mammalia</taxon>
        <taxon>Eutheria</taxon>
        <taxon>Laurasiatheria</taxon>
        <taxon>Carnivora</taxon>
        <taxon>Feliformia</taxon>
        <taxon>Felidae</taxon>
        <taxon>Felinae</taxon>
        <taxon>Acinonyx</taxon>
    </lineage>
</organism>
<feature type="transmembrane region" description="Helical" evidence="3">
    <location>
        <begin position="455"/>
        <end position="482"/>
    </location>
</feature>
<evidence type="ECO:0000256" key="2">
    <source>
        <dbReference type="SAM" id="MobiDB-lite"/>
    </source>
</evidence>
<feature type="region of interest" description="Disordered" evidence="2">
    <location>
        <begin position="188"/>
        <end position="207"/>
    </location>
</feature>
<sequence>MRMLFRLAPRLGTQGGLAVVMGDTETPGQSGGVPADQRVQPATGRGGALVELTPTPGGLALVSPYHTHRAGDPLDLVALAEQVQKADEFIRANATNKLTVIAEQIQHLQEQARKVLEDARRDADLHHVACNIVKKPGNIYYLYKRESGQQYFSIISPKVSILTKRVTLPRLLSATRTLWVSAALEPSLPPSLPSSQRGCLPGTPAGPGQDRELGEGAWLSVGGVVCRAEGWGACLTRVAAPGVPAPDGVPYLSMLTAVCVLDARHRSCAASGQAASCWAQGTSVCTQVACPAVDKEDKRGGASVECRVSHAPDPCTRFFLTNDQIHLYMNEFSWKDITNALSLANMILGLFSIFCSVCKKCYSASWMLLISFLLDMAVGTITRHLSLCSRSGVELNDFAVFTTFGLASALLLGVDGPLNAFLAVIYVLAATFRLCFYSTGVPFTYKGLPCRYASCVLASTCLLTKGNTFILSCMASLMILFMMDQSYYPRDEILGSENWKKLIYLGGVIMLLVSPFSLTAFYCLMWSLSYIFFPDALWGKAACFRLQHQRK</sequence>
<dbReference type="Pfam" id="PF10504">
    <property type="entry name" value="DUF2452"/>
    <property type="match status" value="1"/>
</dbReference>
<reference evidence="5" key="2">
    <citation type="submission" date="2025-08" db="UniProtKB">
        <authorList>
            <consortium name="RefSeq"/>
        </authorList>
    </citation>
    <scope>IDENTIFICATION</scope>
    <source>
        <tissue evidence="5">Blood</tissue>
    </source>
</reference>
<keyword evidence="3" id="KW-0472">Membrane</keyword>
<name>A0ABM3PA54_ACIJB</name>
<keyword evidence="1" id="KW-0175">Coiled coil</keyword>
<evidence type="ECO:0000256" key="3">
    <source>
        <dbReference type="SAM" id="Phobius"/>
    </source>
</evidence>
<dbReference type="Proteomes" id="UP001652583">
    <property type="component" value="Chromosome C1"/>
</dbReference>
<keyword evidence="4" id="KW-1185">Reference proteome</keyword>
<proteinExistence type="predicted"/>
<reference evidence="4" key="1">
    <citation type="submission" date="2025-05" db="UniProtKB">
        <authorList>
            <consortium name="RefSeq"/>
        </authorList>
    </citation>
    <scope>NUCLEOTIDE SEQUENCE [LARGE SCALE GENOMIC DNA]</scope>
</reference>
<feature type="coiled-coil region" evidence="1">
    <location>
        <begin position="91"/>
        <end position="122"/>
    </location>
</feature>
<evidence type="ECO:0000313" key="5">
    <source>
        <dbReference type="RefSeq" id="XP_053068551.1"/>
    </source>
</evidence>
<evidence type="ECO:0000313" key="4">
    <source>
        <dbReference type="Proteomes" id="UP001652583"/>
    </source>
</evidence>